<evidence type="ECO:0000313" key="7">
    <source>
        <dbReference type="EMBL" id="GGX20799.1"/>
    </source>
</evidence>
<keyword evidence="4" id="KW-0238">DNA-binding</keyword>
<dbReference type="InterPro" id="IPR015421">
    <property type="entry name" value="PyrdxlP-dep_Trfase_major"/>
</dbReference>
<evidence type="ECO:0000256" key="2">
    <source>
        <dbReference type="ARBA" id="ARBA00022898"/>
    </source>
</evidence>
<keyword evidence="8" id="KW-1185">Reference proteome</keyword>
<evidence type="ECO:0000256" key="1">
    <source>
        <dbReference type="ARBA" id="ARBA00005384"/>
    </source>
</evidence>
<dbReference type="Pfam" id="PF00392">
    <property type="entry name" value="GntR"/>
    <property type="match status" value="1"/>
</dbReference>
<dbReference type="CDD" id="cd07377">
    <property type="entry name" value="WHTH_GntR"/>
    <property type="match status" value="1"/>
</dbReference>
<dbReference type="InterPro" id="IPR051446">
    <property type="entry name" value="HTH_trans_reg/aminotransferase"/>
</dbReference>
<dbReference type="PRINTS" id="PR00035">
    <property type="entry name" value="HTHGNTR"/>
</dbReference>
<proteinExistence type="inferred from homology"/>
<dbReference type="SUPFAM" id="SSF53383">
    <property type="entry name" value="PLP-dependent transferases"/>
    <property type="match status" value="1"/>
</dbReference>
<dbReference type="SUPFAM" id="SSF46785">
    <property type="entry name" value="Winged helix' DNA-binding domain"/>
    <property type="match status" value="1"/>
</dbReference>
<dbReference type="PANTHER" id="PTHR46577:SF1">
    <property type="entry name" value="HTH-TYPE TRANSCRIPTIONAL REGULATORY PROTEIN GABR"/>
    <property type="match status" value="1"/>
</dbReference>
<dbReference type="Gene3D" id="1.10.10.10">
    <property type="entry name" value="Winged helix-like DNA-binding domain superfamily/Winged helix DNA-binding domain"/>
    <property type="match status" value="1"/>
</dbReference>
<evidence type="ECO:0000259" key="6">
    <source>
        <dbReference type="PROSITE" id="PS50949"/>
    </source>
</evidence>
<gene>
    <name evidence="7" type="ORF">GCM10011282_28660</name>
</gene>
<dbReference type="Proteomes" id="UP000620127">
    <property type="component" value="Unassembled WGS sequence"/>
</dbReference>
<dbReference type="Pfam" id="PF00155">
    <property type="entry name" value="Aminotran_1_2"/>
    <property type="match status" value="1"/>
</dbReference>
<dbReference type="PANTHER" id="PTHR46577">
    <property type="entry name" value="HTH-TYPE TRANSCRIPTIONAL REGULATORY PROTEIN GABR"/>
    <property type="match status" value="1"/>
</dbReference>
<dbReference type="Gene3D" id="3.40.640.10">
    <property type="entry name" value="Type I PLP-dependent aspartate aminotransferase-like (Major domain)"/>
    <property type="match status" value="1"/>
</dbReference>
<evidence type="ECO:0000256" key="4">
    <source>
        <dbReference type="ARBA" id="ARBA00023125"/>
    </source>
</evidence>
<dbReference type="EMBL" id="BMYT01000005">
    <property type="protein sequence ID" value="GGX20799.1"/>
    <property type="molecule type" value="Genomic_DNA"/>
</dbReference>
<dbReference type="InterPro" id="IPR015424">
    <property type="entry name" value="PyrdxlP-dep_Trfase"/>
</dbReference>
<organism evidence="7 8">
    <name type="scientific">Undibacterium macrobrachii</name>
    <dbReference type="NCBI Taxonomy" id="1119058"/>
    <lineage>
        <taxon>Bacteria</taxon>
        <taxon>Pseudomonadati</taxon>
        <taxon>Pseudomonadota</taxon>
        <taxon>Betaproteobacteria</taxon>
        <taxon>Burkholderiales</taxon>
        <taxon>Oxalobacteraceae</taxon>
        <taxon>Undibacterium</taxon>
    </lineage>
</organism>
<reference evidence="8" key="1">
    <citation type="journal article" date="2019" name="Int. J. Syst. Evol. Microbiol.">
        <title>The Global Catalogue of Microorganisms (GCM) 10K type strain sequencing project: providing services to taxonomists for standard genome sequencing and annotation.</title>
        <authorList>
            <consortium name="The Broad Institute Genomics Platform"/>
            <consortium name="The Broad Institute Genome Sequencing Center for Infectious Disease"/>
            <person name="Wu L."/>
            <person name="Ma J."/>
        </authorList>
    </citation>
    <scope>NUCLEOTIDE SEQUENCE [LARGE SCALE GENOMIC DNA]</scope>
    <source>
        <strain evidence="8">KCTC 23916</strain>
    </source>
</reference>
<dbReference type="InterPro" id="IPR000524">
    <property type="entry name" value="Tscrpt_reg_HTH_GntR"/>
</dbReference>
<dbReference type="InterPro" id="IPR004839">
    <property type="entry name" value="Aminotransferase_I/II_large"/>
</dbReference>
<comment type="caution">
    <text evidence="7">The sequence shown here is derived from an EMBL/GenBank/DDBJ whole genome shotgun (WGS) entry which is preliminary data.</text>
</comment>
<name>A0ABQ2XJH5_9BURK</name>
<evidence type="ECO:0000313" key="8">
    <source>
        <dbReference type="Proteomes" id="UP000620127"/>
    </source>
</evidence>
<dbReference type="RefSeq" id="WP_189346849.1">
    <property type="nucleotide sequence ID" value="NZ_BMYT01000005.1"/>
</dbReference>
<dbReference type="InterPro" id="IPR036390">
    <property type="entry name" value="WH_DNA-bd_sf"/>
</dbReference>
<dbReference type="InterPro" id="IPR036388">
    <property type="entry name" value="WH-like_DNA-bd_sf"/>
</dbReference>
<feature type="domain" description="HTH gntR-type" evidence="6">
    <location>
        <begin position="18"/>
        <end position="85"/>
    </location>
</feature>
<keyword evidence="2" id="KW-0663">Pyridoxal phosphate</keyword>
<evidence type="ECO:0000256" key="5">
    <source>
        <dbReference type="ARBA" id="ARBA00023163"/>
    </source>
</evidence>
<comment type="similarity">
    <text evidence="1">In the C-terminal section; belongs to the class-I pyridoxal-phosphate-dependent aminotransferase family.</text>
</comment>
<keyword evidence="3" id="KW-0805">Transcription regulation</keyword>
<sequence>MDYVLLIARYSKERDKAWSAQKTLHAALKNAIQDGALAAGARLPSSRVLAQELGIARNTVVYAYEQLVSEGYLSTDRRGSVVNSMAVIARQLQTLTSDIEPSVSLARRAQNLMSLPVASDLTSGFAPGVPALADFPIALWRKNLDATWRQLSVAQLGYADASGELVLRSAIAEHLRASRGVDCDAEQVIITDGTQSSLSLCAHALADVGDKVWIENPGYVGAQIAFRSAQLKLVGIAVDQDGIAPKANDWLLHSPKFVYVTPSHQYPTGQVLSLSRRLELIQQARLHGSLLIEDDYDSEFRHDGPPLPAMQGLVPNAPVIYLGTFSKTLFPALRIAYLILPKNLVMTMRALVAKASLRGRSADQICLAKFIYDGHFLQHLRRMRRLYRQRRDVLVDLLQTQLGDIASVYGDTAGMHLSLCFHDVSLSDQALSQAALAQGIVAPALSSHAVGQRRQAWSGLMLGYAQVQADEMPSLVTRLQKVLRCQC</sequence>
<dbReference type="PROSITE" id="PS50949">
    <property type="entry name" value="HTH_GNTR"/>
    <property type="match status" value="1"/>
</dbReference>
<dbReference type="SMART" id="SM00345">
    <property type="entry name" value="HTH_GNTR"/>
    <property type="match status" value="1"/>
</dbReference>
<dbReference type="CDD" id="cd00609">
    <property type="entry name" value="AAT_like"/>
    <property type="match status" value="1"/>
</dbReference>
<protein>
    <submittedName>
        <fullName evidence="7">GntR family transcriptional regulator</fullName>
    </submittedName>
</protein>
<accession>A0ABQ2XJH5</accession>
<keyword evidence="5" id="KW-0804">Transcription</keyword>
<evidence type="ECO:0000256" key="3">
    <source>
        <dbReference type="ARBA" id="ARBA00023015"/>
    </source>
</evidence>